<dbReference type="AlphaFoldDB" id="A0A8H9YC24"/>
<protein>
    <recommendedName>
        <fullName evidence="3 5">Acylphosphatase</fullName>
        <ecNumber evidence="2 5">3.6.1.7</ecNumber>
    </recommendedName>
</protein>
<dbReference type="EC" id="3.6.1.7" evidence="2 5"/>
<dbReference type="InterPro" id="IPR036046">
    <property type="entry name" value="Acylphosphatase-like_dom_sf"/>
</dbReference>
<comment type="catalytic activity">
    <reaction evidence="4 5 6">
        <text>an acyl phosphate + H2O = a carboxylate + phosphate + H(+)</text>
        <dbReference type="Rhea" id="RHEA:14965"/>
        <dbReference type="ChEBI" id="CHEBI:15377"/>
        <dbReference type="ChEBI" id="CHEBI:15378"/>
        <dbReference type="ChEBI" id="CHEBI:29067"/>
        <dbReference type="ChEBI" id="CHEBI:43474"/>
        <dbReference type="ChEBI" id="CHEBI:59918"/>
        <dbReference type="EC" id="3.6.1.7"/>
    </reaction>
</comment>
<dbReference type="GO" id="GO:0003998">
    <property type="term" value="F:acylphosphatase activity"/>
    <property type="evidence" value="ECO:0007669"/>
    <property type="project" value="UniProtKB-EC"/>
</dbReference>
<feature type="region of interest" description="Disordered" evidence="8">
    <location>
        <begin position="16"/>
        <end position="41"/>
    </location>
</feature>
<keyword evidence="5 6" id="KW-0378">Hydrolase</keyword>
<evidence type="ECO:0000256" key="3">
    <source>
        <dbReference type="ARBA" id="ARBA00015991"/>
    </source>
</evidence>
<dbReference type="PANTHER" id="PTHR47268:SF4">
    <property type="entry name" value="ACYLPHOSPHATASE"/>
    <property type="match status" value="1"/>
</dbReference>
<name>A0A8H9YC24_9CORY</name>
<dbReference type="Pfam" id="PF00708">
    <property type="entry name" value="Acylphosphatase"/>
    <property type="match status" value="1"/>
</dbReference>
<dbReference type="PANTHER" id="PTHR47268">
    <property type="entry name" value="ACYLPHOSPHATASE"/>
    <property type="match status" value="1"/>
</dbReference>
<evidence type="ECO:0000256" key="5">
    <source>
        <dbReference type="PROSITE-ProRule" id="PRU00520"/>
    </source>
</evidence>
<sequence length="135" mass="13815">MRDDLAGDDRVGDALAGDDLVGDDDAHRAGDGTGDGTAGAAGAGEDAVRLTAWVHGDVQGVGFRWATRVRALELGLVGYARNYADGRVLVTAEGPGEAVEALRAWLRSAGTPGTVTTVVDSLSAARGGYSGFDRR</sequence>
<accession>A0A8H9YC24</accession>
<dbReference type="EMBL" id="JACHWT010000006">
    <property type="protein sequence ID" value="MBB3116276.1"/>
    <property type="molecule type" value="Genomic_DNA"/>
</dbReference>
<feature type="domain" description="Acylphosphatase-like" evidence="9">
    <location>
        <begin position="49"/>
        <end position="135"/>
    </location>
</feature>
<evidence type="ECO:0000256" key="1">
    <source>
        <dbReference type="ARBA" id="ARBA00005614"/>
    </source>
</evidence>
<proteinExistence type="inferred from homology"/>
<dbReference type="NCBIfam" id="NF010997">
    <property type="entry name" value="PRK14422.1"/>
    <property type="match status" value="1"/>
</dbReference>
<comment type="caution">
    <text evidence="10">The sequence shown here is derived from an EMBL/GenBank/DDBJ whole genome shotgun (WGS) entry which is preliminary data.</text>
</comment>
<evidence type="ECO:0000256" key="8">
    <source>
        <dbReference type="SAM" id="MobiDB-lite"/>
    </source>
</evidence>
<dbReference type="InterPro" id="IPR017968">
    <property type="entry name" value="Acylphosphatase_CS"/>
</dbReference>
<comment type="similarity">
    <text evidence="1 7">Belongs to the acylphosphatase family.</text>
</comment>
<organism evidence="10 11">
    <name type="scientific">Corynebacterium bovis DSM 20582 = CIP 54.80</name>
    <dbReference type="NCBI Taxonomy" id="927655"/>
    <lineage>
        <taxon>Bacteria</taxon>
        <taxon>Bacillati</taxon>
        <taxon>Actinomycetota</taxon>
        <taxon>Actinomycetes</taxon>
        <taxon>Mycobacteriales</taxon>
        <taxon>Corynebacteriaceae</taxon>
        <taxon>Corynebacterium</taxon>
    </lineage>
</organism>
<evidence type="ECO:0000256" key="6">
    <source>
        <dbReference type="RuleBase" id="RU000553"/>
    </source>
</evidence>
<evidence type="ECO:0000259" key="9">
    <source>
        <dbReference type="PROSITE" id="PS51160"/>
    </source>
</evidence>
<dbReference type="SUPFAM" id="SSF54975">
    <property type="entry name" value="Acylphosphatase/BLUF domain-like"/>
    <property type="match status" value="1"/>
</dbReference>
<evidence type="ECO:0000256" key="2">
    <source>
        <dbReference type="ARBA" id="ARBA00012150"/>
    </source>
</evidence>
<feature type="active site" evidence="5">
    <location>
        <position position="82"/>
    </location>
</feature>
<dbReference type="Proteomes" id="UP000612712">
    <property type="component" value="Unassembled WGS sequence"/>
</dbReference>
<dbReference type="Gene3D" id="3.30.70.100">
    <property type="match status" value="1"/>
</dbReference>
<gene>
    <name evidence="10" type="ORF">FHU32_001511</name>
</gene>
<dbReference type="PROSITE" id="PS51160">
    <property type="entry name" value="ACYLPHOSPHATASE_3"/>
    <property type="match status" value="1"/>
</dbReference>
<feature type="active site" evidence="5">
    <location>
        <position position="64"/>
    </location>
</feature>
<dbReference type="PROSITE" id="PS00151">
    <property type="entry name" value="ACYLPHOSPHATASE_2"/>
    <property type="match status" value="1"/>
</dbReference>
<dbReference type="PROSITE" id="PS00150">
    <property type="entry name" value="ACYLPHOSPHATASE_1"/>
    <property type="match status" value="1"/>
</dbReference>
<dbReference type="PRINTS" id="PR00112">
    <property type="entry name" value="ACYLPHPHTASE"/>
</dbReference>
<dbReference type="InterPro" id="IPR001792">
    <property type="entry name" value="Acylphosphatase-like_dom"/>
</dbReference>
<feature type="compositionally biased region" description="Gly residues" evidence="8">
    <location>
        <begin position="31"/>
        <end position="41"/>
    </location>
</feature>
<reference evidence="10" key="1">
    <citation type="submission" date="2020-08" db="EMBL/GenBank/DDBJ databases">
        <title>Sequencing the genomes of 1000 actinobacteria strains.</title>
        <authorList>
            <person name="Klenk H.-P."/>
        </authorList>
    </citation>
    <scope>NUCLEOTIDE SEQUENCE</scope>
    <source>
        <strain evidence="10">DSM 20582</strain>
    </source>
</reference>
<evidence type="ECO:0000256" key="7">
    <source>
        <dbReference type="RuleBase" id="RU004168"/>
    </source>
</evidence>
<dbReference type="InterPro" id="IPR020456">
    <property type="entry name" value="Acylphosphatase"/>
</dbReference>
<evidence type="ECO:0000256" key="4">
    <source>
        <dbReference type="ARBA" id="ARBA00047645"/>
    </source>
</evidence>
<evidence type="ECO:0000313" key="11">
    <source>
        <dbReference type="Proteomes" id="UP000612712"/>
    </source>
</evidence>
<evidence type="ECO:0000313" key="10">
    <source>
        <dbReference type="EMBL" id="MBB3116276.1"/>
    </source>
</evidence>